<gene>
    <name evidence="3" type="ORF">H4Q32_020386</name>
</gene>
<keyword evidence="1" id="KW-0233">DNA recombination</keyword>
<dbReference type="Gene3D" id="3.30.70.270">
    <property type="match status" value="2"/>
</dbReference>
<proteinExistence type="predicted"/>
<dbReference type="CDD" id="cd09275">
    <property type="entry name" value="RNase_HI_RT_DIRS1"/>
    <property type="match status" value="1"/>
</dbReference>
<dbReference type="PANTHER" id="PTHR35617">
    <property type="entry name" value="PHAGE_INTEGRASE DOMAIN-CONTAINING PROTEIN"/>
    <property type="match status" value="1"/>
</dbReference>
<sequence>MSKEAKKDVSRPRYRQCVLIMESRLLREPLLAFLVLAAAAFVGFEVGSAGGNGNGSTAHSWGSEAHSVVSSPQGTGSTLRISPSEEVDIKSIDEVPQSPQYEELLEVVTRAVAKLNISWPAEKQVARSWGRPFSARLLSLPQIIMAMWHHWTSESGYKVIWPVRDAVNSVVDRYQEARKQAAAFQRYLPHRFLAQEAAGQGGQSANTVSGELFPQYFPPGNVVGHRAGCSNNTRGQSQRGYCIQFGAPPPPFNGMFPTLVGPKQGLVMEPEVATLLRKEAIEVVPSRVRESGFYSRYFIVPKKDGGLRPILDLPQVNRPVMRLKFKMLTVKQVVSQIRSNDWFVTINPSSTQEVPKCVDAALAPLRLQGIRILSYIDDWLILAHSEQMVIQHRGVVLAHMKELGLRLNGKKKNHLSRHGVGFNHDAGTSVTCLDRVDPHCSRESERRLSLTVKQFQQLLGLMAAASSVIPFGLLYMRPLQCWLRTKGFFPRGNLFRMIKGPVLKVPCRCVMLAMDAPLTGWGAVMSGHPAHDLWSGHHLTWHINCLEMLAMFRALKHFLPDLGDRHVLVRTDNTAVVYYINHQGGLRSWRDSPVLAGPNVVLGPDFPSQRLSMGDSCQEESPLSGGGHHPPPSPGVVEVVEVVGVAPEGAHLIASGLSAEVFETILQSRAPSTRKLVRPEVETASKTQLTAQLDQFSAGLAHSILKFYMAAISAYHAPLGGSSVGRKSLVTRFLHGALRLRPLVRPRVPPWDLAVVPFEPIEESSDRHLTLKMVLLLALTSLKRVGDLQALSVAPSYLDFAPGMAKAFFYPCPGYVPKVPSSAPRPVVLQAFCPPPFRDQDQQKLNCMCPVRALDKYIHRAAMWRRADQLFVCFGPPKKGLSASKQTLSRWIVDAITLAYESSGLPSPLGVKAHSTRGIAASKAFLAGVPMQDICNAAGWSTP</sequence>
<dbReference type="EMBL" id="JACTAM010000024">
    <property type="protein sequence ID" value="KAI2649165.1"/>
    <property type="molecule type" value="Genomic_DNA"/>
</dbReference>
<evidence type="ECO:0000313" key="4">
    <source>
        <dbReference type="Proteomes" id="UP000830375"/>
    </source>
</evidence>
<dbReference type="SUPFAM" id="SSF56672">
    <property type="entry name" value="DNA/RNA polymerases"/>
    <property type="match status" value="1"/>
</dbReference>
<name>A0ABQ8LEM2_LABRO</name>
<keyword evidence="4" id="KW-1185">Reference proteome</keyword>
<dbReference type="Gene3D" id="3.10.10.10">
    <property type="entry name" value="HIV Type 1 Reverse Transcriptase, subunit A, domain 1"/>
    <property type="match status" value="1"/>
</dbReference>
<reference evidence="3 4" key="1">
    <citation type="submission" date="2022-01" db="EMBL/GenBank/DDBJ databases">
        <title>A high-quality chromosome-level genome assembly of rohu carp, Labeo rohita.</title>
        <authorList>
            <person name="Arick M.A. II"/>
            <person name="Hsu C.-Y."/>
            <person name="Magbanua Z."/>
            <person name="Pechanova O."/>
            <person name="Grover C."/>
            <person name="Miller E."/>
            <person name="Thrash A."/>
            <person name="Ezzel L."/>
            <person name="Alam S."/>
            <person name="Benzie J."/>
            <person name="Hamilton M."/>
            <person name="Karsi A."/>
            <person name="Lawrence M.L."/>
            <person name="Peterson D.G."/>
        </authorList>
    </citation>
    <scope>NUCLEOTIDE SEQUENCE [LARGE SCALE GENOMIC DNA]</scope>
    <source>
        <strain evidence="4">BAU-BD-2019</strain>
        <tissue evidence="3">Blood</tissue>
    </source>
</reference>
<feature type="compositionally biased region" description="Polar residues" evidence="2">
    <location>
        <begin position="68"/>
        <end position="80"/>
    </location>
</feature>
<dbReference type="Gene3D" id="1.10.443.10">
    <property type="entry name" value="Intergrase catalytic core"/>
    <property type="match status" value="1"/>
</dbReference>
<organism evidence="3 4">
    <name type="scientific">Labeo rohita</name>
    <name type="common">Indian major carp</name>
    <name type="synonym">Cyprinus rohita</name>
    <dbReference type="NCBI Taxonomy" id="84645"/>
    <lineage>
        <taxon>Eukaryota</taxon>
        <taxon>Metazoa</taxon>
        <taxon>Chordata</taxon>
        <taxon>Craniata</taxon>
        <taxon>Vertebrata</taxon>
        <taxon>Euteleostomi</taxon>
        <taxon>Actinopterygii</taxon>
        <taxon>Neopterygii</taxon>
        <taxon>Teleostei</taxon>
        <taxon>Ostariophysi</taxon>
        <taxon>Cypriniformes</taxon>
        <taxon>Cyprinidae</taxon>
        <taxon>Labeoninae</taxon>
        <taxon>Labeonini</taxon>
        <taxon>Labeo</taxon>
    </lineage>
</organism>
<dbReference type="InterPro" id="IPR013762">
    <property type="entry name" value="Integrase-like_cat_sf"/>
</dbReference>
<dbReference type="PANTHER" id="PTHR35617:SF3">
    <property type="entry name" value="CORE-BINDING (CB) DOMAIN-CONTAINING PROTEIN"/>
    <property type="match status" value="1"/>
</dbReference>
<evidence type="ECO:0000256" key="2">
    <source>
        <dbReference type="SAM" id="MobiDB-lite"/>
    </source>
</evidence>
<dbReference type="SUPFAM" id="SSF56349">
    <property type="entry name" value="DNA breaking-rejoining enzymes"/>
    <property type="match status" value="1"/>
</dbReference>
<dbReference type="InterPro" id="IPR043502">
    <property type="entry name" value="DNA/RNA_pol_sf"/>
</dbReference>
<evidence type="ECO:0000313" key="3">
    <source>
        <dbReference type="EMBL" id="KAI2649165.1"/>
    </source>
</evidence>
<comment type="caution">
    <text evidence="3">The sequence shown here is derived from an EMBL/GenBank/DDBJ whole genome shotgun (WGS) entry which is preliminary data.</text>
</comment>
<evidence type="ECO:0000256" key="1">
    <source>
        <dbReference type="ARBA" id="ARBA00023172"/>
    </source>
</evidence>
<feature type="region of interest" description="Disordered" evidence="2">
    <location>
        <begin position="54"/>
        <end position="80"/>
    </location>
</feature>
<dbReference type="Proteomes" id="UP000830375">
    <property type="component" value="Unassembled WGS sequence"/>
</dbReference>
<dbReference type="InterPro" id="IPR043128">
    <property type="entry name" value="Rev_trsase/Diguanyl_cyclase"/>
</dbReference>
<feature type="region of interest" description="Disordered" evidence="2">
    <location>
        <begin position="611"/>
        <end position="634"/>
    </location>
</feature>
<protein>
    <submittedName>
        <fullName evidence="3">Enzymatic polyprotein</fullName>
    </submittedName>
</protein>
<accession>A0ABQ8LEM2</accession>
<dbReference type="InterPro" id="IPR011010">
    <property type="entry name" value="DNA_brk_join_enz"/>
</dbReference>